<evidence type="ECO:0000313" key="3">
    <source>
        <dbReference type="Proteomes" id="UP001157126"/>
    </source>
</evidence>
<name>A0ABQ6ISD2_9MICO</name>
<protein>
    <submittedName>
        <fullName evidence="2">Helix-turn-helix domain-containing protein</fullName>
    </submittedName>
</protein>
<dbReference type="RefSeq" id="WP_284304471.1">
    <property type="nucleotide sequence ID" value="NZ_BSUO01000001.1"/>
</dbReference>
<proteinExistence type="predicted"/>
<sequence length="73" mass="8194">MARQPALPLEFTAPALDCDRLWTIDDVSAFLGVSVPTIYQWRHRGEGPPCMRLGKHLRFDPSSVRTWAASKVA</sequence>
<dbReference type="SUPFAM" id="SSF46955">
    <property type="entry name" value="Putative DNA-binding domain"/>
    <property type="match status" value="1"/>
</dbReference>
<dbReference type="InterPro" id="IPR036388">
    <property type="entry name" value="WH-like_DNA-bd_sf"/>
</dbReference>
<dbReference type="InterPro" id="IPR041657">
    <property type="entry name" value="HTH_17"/>
</dbReference>
<keyword evidence="3" id="KW-1185">Reference proteome</keyword>
<comment type="caution">
    <text evidence="2">The sequence shown here is derived from an EMBL/GenBank/DDBJ whole genome shotgun (WGS) entry which is preliminary data.</text>
</comment>
<evidence type="ECO:0000313" key="2">
    <source>
        <dbReference type="EMBL" id="GMA40838.1"/>
    </source>
</evidence>
<dbReference type="InterPro" id="IPR009061">
    <property type="entry name" value="DNA-bd_dom_put_sf"/>
</dbReference>
<organism evidence="2 3">
    <name type="scientific">Mobilicoccus caccae</name>
    <dbReference type="NCBI Taxonomy" id="1859295"/>
    <lineage>
        <taxon>Bacteria</taxon>
        <taxon>Bacillati</taxon>
        <taxon>Actinomycetota</taxon>
        <taxon>Actinomycetes</taxon>
        <taxon>Micrococcales</taxon>
        <taxon>Dermatophilaceae</taxon>
        <taxon>Mobilicoccus</taxon>
    </lineage>
</organism>
<dbReference type="Pfam" id="PF12728">
    <property type="entry name" value="HTH_17"/>
    <property type="match status" value="1"/>
</dbReference>
<dbReference type="Proteomes" id="UP001157126">
    <property type="component" value="Unassembled WGS sequence"/>
</dbReference>
<accession>A0ABQ6ISD2</accession>
<reference evidence="3" key="1">
    <citation type="journal article" date="2019" name="Int. J. Syst. Evol. Microbiol.">
        <title>The Global Catalogue of Microorganisms (GCM) 10K type strain sequencing project: providing services to taxonomists for standard genome sequencing and annotation.</title>
        <authorList>
            <consortium name="The Broad Institute Genomics Platform"/>
            <consortium name="The Broad Institute Genome Sequencing Center for Infectious Disease"/>
            <person name="Wu L."/>
            <person name="Ma J."/>
        </authorList>
    </citation>
    <scope>NUCLEOTIDE SEQUENCE [LARGE SCALE GENOMIC DNA]</scope>
    <source>
        <strain evidence="3">NBRC 113072</strain>
    </source>
</reference>
<feature type="domain" description="Helix-turn-helix" evidence="1">
    <location>
        <begin position="23"/>
        <end position="70"/>
    </location>
</feature>
<dbReference type="Gene3D" id="1.10.10.10">
    <property type="entry name" value="Winged helix-like DNA-binding domain superfamily/Winged helix DNA-binding domain"/>
    <property type="match status" value="1"/>
</dbReference>
<gene>
    <name evidence="2" type="ORF">GCM10025883_28830</name>
</gene>
<evidence type="ECO:0000259" key="1">
    <source>
        <dbReference type="Pfam" id="PF12728"/>
    </source>
</evidence>
<dbReference type="EMBL" id="BSUO01000001">
    <property type="protein sequence ID" value="GMA40838.1"/>
    <property type="molecule type" value="Genomic_DNA"/>
</dbReference>